<evidence type="ECO:0000259" key="7">
    <source>
        <dbReference type="Pfam" id="PF00171"/>
    </source>
</evidence>
<dbReference type="Gene3D" id="3.40.605.10">
    <property type="entry name" value="Aldehyde Dehydrogenase, Chain A, domain 1"/>
    <property type="match status" value="1"/>
</dbReference>
<dbReference type="InterPro" id="IPR015590">
    <property type="entry name" value="Aldehyde_DH_dom"/>
</dbReference>
<evidence type="ECO:0000256" key="2">
    <source>
        <dbReference type="ARBA" id="ARBA00023002"/>
    </source>
</evidence>
<name>A0ABV7X984_9SPHN</name>
<evidence type="ECO:0000256" key="3">
    <source>
        <dbReference type="ARBA" id="ARBA00023027"/>
    </source>
</evidence>
<dbReference type="InterPro" id="IPR029510">
    <property type="entry name" value="Ald_DH_CS_GLU"/>
</dbReference>
<dbReference type="PIRSF" id="PIRSF036492">
    <property type="entry name" value="ALDH"/>
    <property type="match status" value="1"/>
</dbReference>
<comment type="similarity">
    <text evidence="1 4 6">Belongs to the aldehyde dehydrogenase family.</text>
</comment>
<dbReference type="RefSeq" id="WP_380859979.1">
    <property type="nucleotide sequence ID" value="NZ_JBHRXV010000006.1"/>
</dbReference>
<evidence type="ECO:0000256" key="4">
    <source>
        <dbReference type="PIRNR" id="PIRNR036492"/>
    </source>
</evidence>
<organism evidence="8 9">
    <name type="scientific">Sphingoaurantiacus capsulatus</name>
    <dbReference type="NCBI Taxonomy" id="1771310"/>
    <lineage>
        <taxon>Bacteria</taxon>
        <taxon>Pseudomonadati</taxon>
        <taxon>Pseudomonadota</taxon>
        <taxon>Alphaproteobacteria</taxon>
        <taxon>Sphingomonadales</taxon>
        <taxon>Sphingosinicellaceae</taxon>
        <taxon>Sphingoaurantiacus</taxon>
    </lineage>
</organism>
<dbReference type="EMBL" id="JBHRXV010000006">
    <property type="protein sequence ID" value="MFC3712666.1"/>
    <property type="molecule type" value="Genomic_DNA"/>
</dbReference>
<dbReference type="SUPFAM" id="SSF53720">
    <property type="entry name" value="ALDH-like"/>
    <property type="match status" value="1"/>
</dbReference>
<keyword evidence="2 4" id="KW-0560">Oxidoreductase</keyword>
<keyword evidence="3" id="KW-0520">NAD</keyword>
<dbReference type="InterPro" id="IPR012394">
    <property type="entry name" value="Aldehyde_DH_NAD(P)"/>
</dbReference>
<keyword evidence="9" id="KW-1185">Reference proteome</keyword>
<dbReference type="InterPro" id="IPR016162">
    <property type="entry name" value="Ald_DH_N"/>
</dbReference>
<feature type="active site" evidence="5">
    <location>
        <position position="224"/>
    </location>
</feature>
<proteinExistence type="inferred from homology"/>
<dbReference type="PANTHER" id="PTHR43570:SF20">
    <property type="entry name" value="ALDEHYDE DEHYDROGENASE ALDX-RELATED"/>
    <property type="match status" value="1"/>
</dbReference>
<dbReference type="Pfam" id="PF00171">
    <property type="entry name" value="Aldedh"/>
    <property type="match status" value="1"/>
</dbReference>
<dbReference type="InterPro" id="IPR016161">
    <property type="entry name" value="Ald_DH/histidinol_DH"/>
</dbReference>
<sequence>MATKKKEAPASAQDMKALLEKQRAAFQAELPVSAAARKDRLQRAKTLLLDNRDALARAVSDDFGHRSTEQTLLTDIMASVGPLNHGIKHLEGWMRSEKRKLDFPLGLLGAKAWVEYQPKGVIGVIAPWNFPVNLTFGPLAGVFAAGNRAMVKPSEFTPATSELMASLAAKYFDETELAFVVGGPEVGQAFTELPFDHMIFTGATSIAKHVMRAAAENLVPLTLELGGKSPTIVSRSADIAQAADRIATGKMMNAGQICLAPDYMLVPEEKEGEIVEGLKASAARLYPTLLANPDYTSVVNGRHRERLESYIADAREKGAEVIVVNPGNEDFSAQNTHKMPLHIVRKVTDDMKVMQDEIFGPVLPVKTYKNLTDAVDYVNGRDRPLGLYYFGEDAAEQRQVLDRTISGGVTVNDVIMHISSEDLPFGGVGPSGMGNYHGHDGFKAFSHIKAVYKQPKMDIAKLAGFKPPYNATTLKTLKQRLK</sequence>
<gene>
    <name evidence="8" type="ORF">ACFOMD_08795</name>
</gene>
<feature type="domain" description="Aldehyde dehydrogenase" evidence="7">
    <location>
        <begin position="10"/>
        <end position="451"/>
    </location>
</feature>
<dbReference type="PANTHER" id="PTHR43570">
    <property type="entry name" value="ALDEHYDE DEHYDROGENASE"/>
    <property type="match status" value="1"/>
</dbReference>
<dbReference type="InterPro" id="IPR016163">
    <property type="entry name" value="Ald_DH_C"/>
</dbReference>
<evidence type="ECO:0000313" key="9">
    <source>
        <dbReference type="Proteomes" id="UP001595615"/>
    </source>
</evidence>
<comment type="caution">
    <text evidence="8">The sequence shown here is derived from an EMBL/GenBank/DDBJ whole genome shotgun (WGS) entry which is preliminary data.</text>
</comment>
<evidence type="ECO:0000256" key="1">
    <source>
        <dbReference type="ARBA" id="ARBA00009986"/>
    </source>
</evidence>
<evidence type="ECO:0000256" key="6">
    <source>
        <dbReference type="RuleBase" id="RU003345"/>
    </source>
</evidence>
<dbReference type="Gene3D" id="3.40.309.10">
    <property type="entry name" value="Aldehyde Dehydrogenase, Chain A, domain 2"/>
    <property type="match status" value="1"/>
</dbReference>
<dbReference type="PROSITE" id="PS00687">
    <property type="entry name" value="ALDEHYDE_DEHYDR_GLU"/>
    <property type="match status" value="1"/>
</dbReference>
<protein>
    <recommendedName>
        <fullName evidence="4">Aldehyde dehydrogenase</fullName>
    </recommendedName>
</protein>
<evidence type="ECO:0000313" key="8">
    <source>
        <dbReference type="EMBL" id="MFC3712666.1"/>
    </source>
</evidence>
<dbReference type="GO" id="GO:0050269">
    <property type="term" value="F:coniferyl-aldehyde dehydrogenase [NAD(P)+] activity"/>
    <property type="evidence" value="ECO:0007669"/>
    <property type="project" value="UniProtKB-EC"/>
</dbReference>
<evidence type="ECO:0000256" key="5">
    <source>
        <dbReference type="PROSITE-ProRule" id="PRU10007"/>
    </source>
</evidence>
<reference evidence="9" key="1">
    <citation type="journal article" date="2019" name="Int. J. Syst. Evol. Microbiol.">
        <title>The Global Catalogue of Microorganisms (GCM) 10K type strain sequencing project: providing services to taxonomists for standard genome sequencing and annotation.</title>
        <authorList>
            <consortium name="The Broad Institute Genomics Platform"/>
            <consortium name="The Broad Institute Genome Sequencing Center for Infectious Disease"/>
            <person name="Wu L."/>
            <person name="Ma J."/>
        </authorList>
    </citation>
    <scope>NUCLEOTIDE SEQUENCE [LARGE SCALE GENOMIC DNA]</scope>
    <source>
        <strain evidence="9">KCTC 42644</strain>
    </source>
</reference>
<dbReference type="CDD" id="cd07133">
    <property type="entry name" value="ALDH_CALDH_CalB"/>
    <property type="match status" value="1"/>
</dbReference>
<accession>A0ABV7X984</accession>
<dbReference type="Proteomes" id="UP001595615">
    <property type="component" value="Unassembled WGS sequence"/>
</dbReference>